<evidence type="ECO:0000256" key="5">
    <source>
        <dbReference type="ARBA" id="ARBA00022692"/>
    </source>
</evidence>
<keyword evidence="6 8" id="KW-1133">Transmembrane helix</keyword>
<comment type="subcellular location">
    <subcellularLocation>
        <location evidence="1">Cell membrane</location>
        <topology evidence="1">Multi-pass membrane protein</topology>
    </subcellularLocation>
</comment>
<feature type="transmembrane region" description="Helical" evidence="8">
    <location>
        <begin position="238"/>
        <end position="260"/>
    </location>
</feature>
<accession>A0ABW1Z0B1</accession>
<keyword evidence="7 8" id="KW-0472">Membrane</keyword>
<evidence type="ECO:0000256" key="6">
    <source>
        <dbReference type="ARBA" id="ARBA00022989"/>
    </source>
</evidence>
<gene>
    <name evidence="9" type="ORF">ACFQAU_15950</name>
</gene>
<feature type="transmembrane region" description="Helical" evidence="8">
    <location>
        <begin position="310"/>
        <end position="334"/>
    </location>
</feature>
<comment type="similarity">
    <text evidence="2">Belongs to the BCCT transporter (TC 2.A.15) family.</text>
</comment>
<dbReference type="EMBL" id="JBHSWA010000001">
    <property type="protein sequence ID" value="MFC6642961.1"/>
    <property type="molecule type" value="Genomic_DNA"/>
</dbReference>
<sequence length="545" mass="58853">MSDTNSHGIPEPEGKADVINTDYEIGQDNIERQIGPFGLDIHNPVFLISGIAVVIFVFYTIALPEQAAAIFSAMFNFTTKNFDWFLIGAADLVVIFALLLIVTPFGNVRLGGNEAVADYTYLGWFAMLFAAGMGIGLMFYGVSEPLTHFSTSMGEITTENGLRTDWAPLGAATGDEAGSLRLGMAATIYHWGLHPWAIYAVVALALALFTYNKGLPLTIRSAFYPVLGERVWGWPGHIIDIIAVFATLFGLATSLGLGATQANAGLNELFGIPIGTTSEVVLISLITAVALISVLRGLDGGVKVLSEINMGLAALLALFTLIVGPTVFLLTFFWDSLVAYIEYLPALANPFGREDVNFSQGWTAFYWAWWISWSPFVGMFIARVSRGRTVREFIVCVLLIPSLVCVLWMSIFGGTAIHQVLNDGYTAAQDAGLPLQLFKMLDALPLASITSFIGIVLVVVFFVTSSDSGSLVIDTITAGGKVDAPVPQRVFWCIFEGAVAIALLIGGGLAALQSMVISTGLLFTLLLLFMCFCIFRGLQDERKIR</sequence>
<feature type="transmembrane region" description="Helical" evidence="8">
    <location>
        <begin position="280"/>
        <end position="298"/>
    </location>
</feature>
<name>A0ABW1Z0B1_9RHOB</name>
<keyword evidence="3" id="KW-0813">Transport</keyword>
<feature type="transmembrane region" description="Helical" evidence="8">
    <location>
        <begin position="443"/>
        <end position="463"/>
    </location>
</feature>
<dbReference type="PANTHER" id="PTHR30047:SF7">
    <property type="entry name" value="HIGH-AFFINITY CHOLINE TRANSPORT PROTEIN"/>
    <property type="match status" value="1"/>
</dbReference>
<feature type="transmembrane region" description="Helical" evidence="8">
    <location>
        <begin position="394"/>
        <end position="417"/>
    </location>
</feature>
<proteinExistence type="inferred from homology"/>
<evidence type="ECO:0000256" key="1">
    <source>
        <dbReference type="ARBA" id="ARBA00004651"/>
    </source>
</evidence>
<organism evidence="9 10">
    <name type="scientific">Sulfitobacter profundi</name>
    <dbReference type="NCBI Taxonomy" id="2679961"/>
    <lineage>
        <taxon>Bacteria</taxon>
        <taxon>Pseudomonadati</taxon>
        <taxon>Pseudomonadota</taxon>
        <taxon>Alphaproteobacteria</taxon>
        <taxon>Rhodobacterales</taxon>
        <taxon>Roseobacteraceae</taxon>
        <taxon>Sulfitobacter</taxon>
    </lineage>
</organism>
<dbReference type="RefSeq" id="WP_206054257.1">
    <property type="nucleotide sequence ID" value="NZ_JBHSWA010000001.1"/>
</dbReference>
<keyword evidence="4" id="KW-1003">Cell membrane</keyword>
<dbReference type="InterPro" id="IPR000060">
    <property type="entry name" value="BCCT_transptr"/>
</dbReference>
<feature type="transmembrane region" description="Helical" evidence="8">
    <location>
        <begin position="84"/>
        <end position="107"/>
    </location>
</feature>
<evidence type="ECO:0000256" key="8">
    <source>
        <dbReference type="SAM" id="Phobius"/>
    </source>
</evidence>
<dbReference type="PANTHER" id="PTHR30047">
    <property type="entry name" value="HIGH-AFFINITY CHOLINE TRANSPORT PROTEIN-RELATED"/>
    <property type="match status" value="1"/>
</dbReference>
<evidence type="ECO:0000256" key="3">
    <source>
        <dbReference type="ARBA" id="ARBA00022448"/>
    </source>
</evidence>
<feature type="transmembrane region" description="Helical" evidence="8">
    <location>
        <begin position="119"/>
        <end position="142"/>
    </location>
</feature>
<keyword evidence="5 8" id="KW-0812">Transmembrane</keyword>
<comment type="caution">
    <text evidence="9">The sequence shown here is derived from an EMBL/GenBank/DDBJ whole genome shotgun (WGS) entry which is preliminary data.</text>
</comment>
<evidence type="ECO:0000256" key="7">
    <source>
        <dbReference type="ARBA" id="ARBA00023136"/>
    </source>
</evidence>
<feature type="transmembrane region" description="Helical" evidence="8">
    <location>
        <begin position="45"/>
        <end position="64"/>
    </location>
</feature>
<evidence type="ECO:0000313" key="10">
    <source>
        <dbReference type="Proteomes" id="UP001596403"/>
    </source>
</evidence>
<reference evidence="10" key="1">
    <citation type="journal article" date="2019" name="Int. J. Syst. Evol. Microbiol.">
        <title>The Global Catalogue of Microorganisms (GCM) 10K type strain sequencing project: providing services to taxonomists for standard genome sequencing and annotation.</title>
        <authorList>
            <consortium name="The Broad Institute Genomics Platform"/>
            <consortium name="The Broad Institute Genome Sequencing Center for Infectious Disease"/>
            <person name="Wu L."/>
            <person name="Ma J."/>
        </authorList>
    </citation>
    <scope>NUCLEOTIDE SEQUENCE [LARGE SCALE GENOMIC DNA]</scope>
    <source>
        <strain evidence="10">NBRC 111368</strain>
    </source>
</reference>
<evidence type="ECO:0000256" key="4">
    <source>
        <dbReference type="ARBA" id="ARBA00022475"/>
    </source>
</evidence>
<protein>
    <submittedName>
        <fullName evidence="9">BCCT family transporter</fullName>
    </submittedName>
</protein>
<evidence type="ECO:0000313" key="9">
    <source>
        <dbReference type="EMBL" id="MFC6642961.1"/>
    </source>
</evidence>
<dbReference type="Pfam" id="PF02028">
    <property type="entry name" value="BCCT"/>
    <property type="match status" value="1"/>
</dbReference>
<keyword evidence="10" id="KW-1185">Reference proteome</keyword>
<evidence type="ECO:0000256" key="2">
    <source>
        <dbReference type="ARBA" id="ARBA00005658"/>
    </source>
</evidence>
<feature type="transmembrane region" description="Helical" evidence="8">
    <location>
        <begin position="490"/>
        <end position="510"/>
    </location>
</feature>
<feature type="transmembrane region" description="Helical" evidence="8">
    <location>
        <begin position="516"/>
        <end position="535"/>
    </location>
</feature>
<dbReference type="Proteomes" id="UP001596403">
    <property type="component" value="Unassembled WGS sequence"/>
</dbReference>
<feature type="transmembrane region" description="Helical" evidence="8">
    <location>
        <begin position="188"/>
        <end position="211"/>
    </location>
</feature>
<dbReference type="NCBIfam" id="TIGR00842">
    <property type="entry name" value="bcct"/>
    <property type="match status" value="1"/>
</dbReference>